<evidence type="ECO:0000313" key="2">
    <source>
        <dbReference type="Proteomes" id="UP000798662"/>
    </source>
</evidence>
<gene>
    <name evidence="1" type="ORF">I4F81_000646</name>
</gene>
<reference evidence="1" key="1">
    <citation type="submission" date="2019-11" db="EMBL/GenBank/DDBJ databases">
        <title>Nori genome reveals adaptations in red seaweeds to the harsh intertidal environment.</title>
        <authorList>
            <person name="Wang D."/>
            <person name="Mao Y."/>
        </authorList>
    </citation>
    <scope>NUCLEOTIDE SEQUENCE</scope>
    <source>
        <tissue evidence="1">Gametophyte</tissue>
    </source>
</reference>
<keyword evidence="2" id="KW-1185">Reference proteome</keyword>
<sequence length="280" mass="29949">MLVAWSPVGQLQVPLQGPPLGVGPSAVGPLRPRGLCASPPTGARRHVGHDVPRGRGQRGGSVAGGARIGLTAVVQGGPHTPNSSSTPPPGSQAPVVRASLRSDMLAVLPPDLLDAVRFTGAHGGRVLLAGDMELHKKILLALVAALPYQSDWPLLIVCPAHARSTWRDEAKAWLGPTISVVSIASEADVGNIKRAPSCSVVITSYAMLDSIPRKWLDGVRVRIVDEGHHLRNARSERFRAVQELSYINRFIFVWGYPCVGVGRLGLRLPTWTRRSDRDDG</sequence>
<dbReference type="EMBL" id="CM020618">
    <property type="protein sequence ID" value="KAK1858032.1"/>
    <property type="molecule type" value="Genomic_DNA"/>
</dbReference>
<proteinExistence type="predicted"/>
<protein>
    <submittedName>
        <fullName evidence="1">Uncharacterized protein</fullName>
    </submittedName>
</protein>
<dbReference type="Proteomes" id="UP000798662">
    <property type="component" value="Chromosome 1"/>
</dbReference>
<accession>A0ACC3BJE5</accession>
<name>A0ACC3BJE5_PYRYE</name>
<evidence type="ECO:0000313" key="1">
    <source>
        <dbReference type="EMBL" id="KAK1858032.1"/>
    </source>
</evidence>
<comment type="caution">
    <text evidence="1">The sequence shown here is derived from an EMBL/GenBank/DDBJ whole genome shotgun (WGS) entry which is preliminary data.</text>
</comment>
<organism evidence="1 2">
    <name type="scientific">Pyropia yezoensis</name>
    <name type="common">Susabi-nori</name>
    <name type="synonym">Porphyra yezoensis</name>
    <dbReference type="NCBI Taxonomy" id="2788"/>
    <lineage>
        <taxon>Eukaryota</taxon>
        <taxon>Rhodophyta</taxon>
        <taxon>Bangiophyceae</taxon>
        <taxon>Bangiales</taxon>
        <taxon>Bangiaceae</taxon>
        <taxon>Pyropia</taxon>
    </lineage>
</organism>